<protein>
    <submittedName>
        <fullName evidence="4">Uncharacterized protein</fullName>
    </submittedName>
</protein>
<feature type="repeat" description="WD" evidence="1">
    <location>
        <begin position="128"/>
        <end position="158"/>
    </location>
</feature>
<dbReference type="SMART" id="SM00320">
    <property type="entry name" value="WD40"/>
    <property type="match status" value="6"/>
</dbReference>
<dbReference type="PROSITE" id="PS50082">
    <property type="entry name" value="WD_REPEATS_2"/>
    <property type="match status" value="1"/>
</dbReference>
<dbReference type="InterPro" id="IPR001680">
    <property type="entry name" value="WD40_rpt"/>
</dbReference>
<proteinExistence type="predicted"/>
<name>A0A4D9CW52_9STRA</name>
<evidence type="ECO:0000256" key="2">
    <source>
        <dbReference type="SAM" id="Coils"/>
    </source>
</evidence>
<dbReference type="OrthoDB" id="1602884at2759"/>
<dbReference type="AlphaFoldDB" id="A0A4D9CW52"/>
<dbReference type="GO" id="GO:0005814">
    <property type="term" value="C:centriole"/>
    <property type="evidence" value="ECO:0007669"/>
    <property type="project" value="TreeGrafter"/>
</dbReference>
<dbReference type="GO" id="GO:0036064">
    <property type="term" value="C:ciliary basal body"/>
    <property type="evidence" value="ECO:0007669"/>
    <property type="project" value="TreeGrafter"/>
</dbReference>
<feature type="coiled-coil region" evidence="2">
    <location>
        <begin position="644"/>
        <end position="671"/>
    </location>
</feature>
<reference evidence="4 5" key="1">
    <citation type="submission" date="2019-01" db="EMBL/GenBank/DDBJ databases">
        <title>Nuclear Genome Assembly of the Microalgal Biofuel strain Nannochloropsis salina CCMP1776.</title>
        <authorList>
            <person name="Hovde B."/>
        </authorList>
    </citation>
    <scope>NUCLEOTIDE SEQUENCE [LARGE SCALE GENOMIC DNA]</scope>
    <source>
        <strain evidence="4 5">CCMP1776</strain>
    </source>
</reference>
<dbReference type="GO" id="GO:0043015">
    <property type="term" value="F:gamma-tubulin binding"/>
    <property type="evidence" value="ECO:0007669"/>
    <property type="project" value="TreeGrafter"/>
</dbReference>
<dbReference type="Gene3D" id="2.130.10.10">
    <property type="entry name" value="YVTN repeat-like/Quinoprotein amine dehydrogenase"/>
    <property type="match status" value="2"/>
</dbReference>
<evidence type="ECO:0000256" key="3">
    <source>
        <dbReference type="SAM" id="MobiDB-lite"/>
    </source>
</evidence>
<dbReference type="InterPro" id="IPR015943">
    <property type="entry name" value="WD40/YVTN_repeat-like_dom_sf"/>
</dbReference>
<comment type="caution">
    <text evidence="4">The sequence shown here is derived from an EMBL/GenBank/DDBJ whole genome shotgun (WGS) entry which is preliminary data.</text>
</comment>
<dbReference type="GO" id="GO:0000922">
    <property type="term" value="C:spindle pole"/>
    <property type="evidence" value="ECO:0007669"/>
    <property type="project" value="TreeGrafter"/>
</dbReference>
<feature type="compositionally biased region" description="Low complexity" evidence="3">
    <location>
        <begin position="459"/>
        <end position="477"/>
    </location>
</feature>
<accession>A0A4D9CW52</accession>
<sequence>MTYRVVATASDSVVSTWELTREALLEKGQIIHKATKQPGTTTGTVHSMAWNHTQQVLACGTEEGAITLMLESGKTLEVLKEADVGARVPPMPITSLAWGGRSRYLLTTGQAHSPHLWDLKRKERVMAFGGHEAHVTAVAFAPDSERVASGNHHGEVLLHTLVAQQPVKVLPLELSDSKGGSREPRTPSACIAAAVRSLAFWSARAPTLLAGHRDGVARVWDAGTGACLTSLQGQHQAAISAVMGSPVSDKLLATAGQDRRLVLHDILRGRSLREVKAVAPLTAMAFGPEGDMVLVGLTNGDCSVYDLRKPELPVRTVHAHPGTPLRALAVQQQARCRTEATSPLKTRPLPQSAPPGASASSEASRTTVHVPSRKVTQEGLAPTLPMGPAGDSAAVSLSSAASTSSSSPALTHKGNGSGPAPTRPLAPPSPPSHPPAAPSSSPSTHPALPPLAAPGGLGAQDSSGSDLSSLPLPAASSDVDRPTPSSGPSLVAQHFRDSGPTAAPPGGGRSKKSSQDDGIPTLAPALCDPSPPAASAVDGPSREGISTRHGLLWRNKPWPSASSSPSSASVGGSTPLRPATLLADATVAAAAPGKSLSRESSPEARLLESKVQGMVDDLREDLARDLRGLHLEMMRTSEGSQAAMQRLVSAMEALVEENRGLRREMQELQQQMEIPF</sequence>
<dbReference type="PANTHER" id="PTHR44414">
    <property type="entry name" value="PROTEIN NEDD1"/>
    <property type="match status" value="1"/>
</dbReference>
<feature type="compositionally biased region" description="Pro residues" evidence="3">
    <location>
        <begin position="421"/>
        <end position="437"/>
    </location>
</feature>
<dbReference type="GO" id="GO:0005737">
    <property type="term" value="C:cytoplasm"/>
    <property type="evidence" value="ECO:0007669"/>
    <property type="project" value="TreeGrafter"/>
</dbReference>
<dbReference type="GO" id="GO:0005813">
    <property type="term" value="C:centrosome"/>
    <property type="evidence" value="ECO:0007669"/>
    <property type="project" value="TreeGrafter"/>
</dbReference>
<dbReference type="Pfam" id="PF00400">
    <property type="entry name" value="WD40"/>
    <property type="match status" value="2"/>
</dbReference>
<dbReference type="PANTHER" id="PTHR44414:SF1">
    <property type="entry name" value="PROTEIN NEDD1"/>
    <property type="match status" value="1"/>
</dbReference>
<feature type="region of interest" description="Disordered" evidence="3">
    <location>
        <begin position="333"/>
        <end position="577"/>
    </location>
</feature>
<feature type="compositionally biased region" description="Low complexity" evidence="3">
    <location>
        <begin position="559"/>
        <end position="569"/>
    </location>
</feature>
<dbReference type="InterPro" id="IPR036322">
    <property type="entry name" value="WD40_repeat_dom_sf"/>
</dbReference>
<dbReference type="GO" id="GO:0000278">
    <property type="term" value="P:mitotic cell cycle"/>
    <property type="evidence" value="ECO:0007669"/>
    <property type="project" value="TreeGrafter"/>
</dbReference>
<dbReference type="SUPFAM" id="SSF50978">
    <property type="entry name" value="WD40 repeat-like"/>
    <property type="match status" value="1"/>
</dbReference>
<feature type="compositionally biased region" description="Low complexity" evidence="3">
    <location>
        <begin position="348"/>
        <end position="364"/>
    </location>
</feature>
<keyword evidence="1" id="KW-0853">WD repeat</keyword>
<dbReference type="InterPro" id="IPR052818">
    <property type="entry name" value="NEDD1_Spindle_Assembly"/>
</dbReference>
<evidence type="ECO:0000313" key="4">
    <source>
        <dbReference type="EMBL" id="TFJ81743.1"/>
    </source>
</evidence>
<dbReference type="Proteomes" id="UP000355283">
    <property type="component" value="Unassembled WGS sequence"/>
</dbReference>
<organism evidence="4 5">
    <name type="scientific">Nannochloropsis salina CCMP1776</name>
    <dbReference type="NCBI Taxonomy" id="1027361"/>
    <lineage>
        <taxon>Eukaryota</taxon>
        <taxon>Sar</taxon>
        <taxon>Stramenopiles</taxon>
        <taxon>Ochrophyta</taxon>
        <taxon>Eustigmatophyceae</taxon>
        <taxon>Eustigmatales</taxon>
        <taxon>Monodopsidaceae</taxon>
        <taxon>Microchloropsis</taxon>
        <taxon>Microchloropsis salina</taxon>
    </lineage>
</organism>
<evidence type="ECO:0000313" key="5">
    <source>
        <dbReference type="Proteomes" id="UP000355283"/>
    </source>
</evidence>
<evidence type="ECO:0000256" key="1">
    <source>
        <dbReference type="PROSITE-ProRule" id="PRU00221"/>
    </source>
</evidence>
<keyword evidence="5" id="KW-1185">Reference proteome</keyword>
<dbReference type="EMBL" id="SDOX01000122">
    <property type="protein sequence ID" value="TFJ81743.1"/>
    <property type="molecule type" value="Genomic_DNA"/>
</dbReference>
<feature type="compositionally biased region" description="Low complexity" evidence="3">
    <location>
        <begin position="392"/>
        <end position="409"/>
    </location>
</feature>
<gene>
    <name evidence="4" type="ORF">NSK_006992</name>
</gene>
<dbReference type="GO" id="GO:0007020">
    <property type="term" value="P:microtubule nucleation"/>
    <property type="evidence" value="ECO:0007669"/>
    <property type="project" value="TreeGrafter"/>
</dbReference>
<keyword evidence="2" id="KW-0175">Coiled coil</keyword>
<feature type="compositionally biased region" description="Polar residues" evidence="3">
    <location>
        <begin position="333"/>
        <end position="344"/>
    </location>
</feature>